<dbReference type="Pfam" id="PF00515">
    <property type="entry name" value="TPR_1"/>
    <property type="match status" value="1"/>
</dbReference>
<feature type="repeat" description="TPR" evidence="8">
    <location>
        <begin position="311"/>
        <end position="344"/>
    </location>
</feature>
<dbReference type="InterPro" id="IPR019734">
    <property type="entry name" value="TPR_rpt"/>
</dbReference>
<dbReference type="Gene3D" id="3.40.50.11380">
    <property type="match status" value="1"/>
</dbReference>
<dbReference type="Gene3D" id="3.40.50.2000">
    <property type="entry name" value="Glycogen Phosphorylase B"/>
    <property type="match status" value="1"/>
</dbReference>
<keyword evidence="11" id="KW-1185">Reference proteome</keyword>
<feature type="repeat" description="TPR" evidence="8">
    <location>
        <begin position="76"/>
        <end position="109"/>
    </location>
</feature>
<evidence type="ECO:0000256" key="8">
    <source>
        <dbReference type="PROSITE-ProRule" id="PRU00339"/>
    </source>
</evidence>
<accession>A0A9J7ARS5</accession>
<dbReference type="KEGG" id="naci:NUH88_16685"/>
<sequence length="891" mass="98367">MSDQSSNLQVLLQRAVSAHGAGNLAEAEGLYRQILAKSPGQPTALYLLGVVALQVGRPDVAAELIEQALKGRPDNAEAHYNLGNAYQALGRDQDAEHCFREAIRLQPDYAQAHYNLGTLRKASGSLEAAEKSFRAAVGHAPGLGQAWCNLGVVLDELGRTLEAVEAYRTGLKATPNLAEGHNNLGNALTRLERGEEALGCYREALSVNPLFGAAYRNLGTTLQTAGAGADAKAPFRKAILLEPGDAENCYNLGTAMEGSGGESEWFRRALAIRPGYTAARYNLGTSYLAGLSFDQARRAFLEVVGQAPLHVQAWGNLGTVAQKLGELFLARSLYRKSLCLEPSQTGLLVNAITVQKDTLDLDGAMKLARGGLAIDPLSPMLLGALGLVWQARGDSRAEPLLRCAIIAAPDEVPQYLNLALALKENHKIQDAELPLRRARIIGPDEALVLGYLGLHLADATHFDEAFDLSTRAVERQPGNPDLHKMLLFFLHYIPELDSERFMAAYRRFDEEIGGPLRRHWRPHRNRRDQDKRIKLGYVGASYQRHSSTSFFLPLLRHHDHDRFEIYNYAFYSVRGDKFTEQMQALSDHWVPTFGIGDHDLAERIRTDEIDILVDLAGHTKGNRLAVFAEKPAPVSMHWLDHGVTTGLSAIDYFLGDPVFTPEGSGEWFSENVWNLPRLVFPYEPLDTDTEVAAAPALANGYVTFGIVSRSIRINENVIRLWSTILKQMPDTRIAVFSQSCRDPAVAEEFESRFAAFGVARERLNIGFCPKAADAHAQIDILLDCFPHNAGVTFYECVYMGLPAVTLRGNPAIGTLGSSMLTQLGHPEWIAETEEDYVRIACDLASNIERLALQRRNLRQEMERSPLMDGPAFARDFENACRAMWANWCASS</sequence>
<name>A0A9J7ARS5_9PROT</name>
<evidence type="ECO:0000256" key="3">
    <source>
        <dbReference type="ARBA" id="ARBA00011970"/>
    </source>
</evidence>
<evidence type="ECO:0000256" key="2">
    <source>
        <dbReference type="ARBA" id="ARBA00005386"/>
    </source>
</evidence>
<organism evidence="10 11">
    <name type="scientific">Nisaea acidiphila</name>
    <dbReference type="NCBI Taxonomy" id="1862145"/>
    <lineage>
        <taxon>Bacteria</taxon>
        <taxon>Pseudomonadati</taxon>
        <taxon>Pseudomonadota</taxon>
        <taxon>Alphaproteobacteria</taxon>
        <taxon>Rhodospirillales</taxon>
        <taxon>Thalassobaculaceae</taxon>
        <taxon>Nisaea</taxon>
    </lineage>
</organism>
<evidence type="ECO:0000313" key="10">
    <source>
        <dbReference type="EMBL" id="UUX49028.1"/>
    </source>
</evidence>
<evidence type="ECO:0000256" key="1">
    <source>
        <dbReference type="ARBA" id="ARBA00004922"/>
    </source>
</evidence>
<dbReference type="PROSITE" id="PS50005">
    <property type="entry name" value="TPR"/>
    <property type="match status" value="6"/>
</dbReference>
<evidence type="ECO:0000313" key="11">
    <source>
        <dbReference type="Proteomes" id="UP001060336"/>
    </source>
</evidence>
<comment type="similarity">
    <text evidence="2">Belongs to the glycosyltransferase 41 family. O-GlcNAc transferase subfamily.</text>
</comment>
<gene>
    <name evidence="10" type="ORF">NUH88_16685</name>
</gene>
<evidence type="ECO:0000256" key="6">
    <source>
        <dbReference type="ARBA" id="ARBA00022737"/>
    </source>
</evidence>
<feature type="domain" description="O-GlcNAc transferase C-terminal" evidence="9">
    <location>
        <begin position="524"/>
        <end position="678"/>
    </location>
</feature>
<dbReference type="PANTHER" id="PTHR44835">
    <property type="entry name" value="UDP-N-ACETYLGLUCOSAMINE--PEPTIDE N-ACETYLGLUCOSAMINYLTRANSFERASE SPINDLY-RELATED"/>
    <property type="match status" value="1"/>
</dbReference>
<dbReference type="InterPro" id="IPR051939">
    <property type="entry name" value="Glycosyltr_41/O-GlcNAc_trsf"/>
</dbReference>
<feature type="repeat" description="TPR" evidence="8">
    <location>
        <begin position="144"/>
        <end position="177"/>
    </location>
</feature>
<keyword evidence="4" id="KW-0328">Glycosyltransferase</keyword>
<dbReference type="EMBL" id="CP102480">
    <property type="protein sequence ID" value="UUX49028.1"/>
    <property type="molecule type" value="Genomic_DNA"/>
</dbReference>
<dbReference type="Pfam" id="PF13432">
    <property type="entry name" value="TPR_16"/>
    <property type="match status" value="3"/>
</dbReference>
<dbReference type="SUPFAM" id="SSF48452">
    <property type="entry name" value="TPR-like"/>
    <property type="match status" value="2"/>
</dbReference>
<comment type="pathway">
    <text evidence="1">Protein modification; protein glycosylation.</text>
</comment>
<dbReference type="Gene3D" id="1.25.40.10">
    <property type="entry name" value="Tetratricopeptide repeat domain"/>
    <property type="match status" value="5"/>
</dbReference>
<feature type="domain" description="O-GlcNAc transferase C-terminal" evidence="9">
    <location>
        <begin position="705"/>
        <end position="874"/>
    </location>
</feature>
<feature type="repeat" description="TPR" evidence="8">
    <location>
        <begin position="110"/>
        <end position="143"/>
    </location>
</feature>
<keyword evidence="7 8" id="KW-0802">TPR repeat</keyword>
<feature type="repeat" description="TPR" evidence="8">
    <location>
        <begin position="42"/>
        <end position="75"/>
    </location>
</feature>
<dbReference type="EC" id="2.4.1.255" evidence="3"/>
<reference evidence="10" key="1">
    <citation type="submission" date="2022-08" db="EMBL/GenBank/DDBJ databases">
        <title>Nisaea acidiphila sp. nov., isolated from a marine algal debris and emended description of the genus Nisaea Urios et al. 2008.</title>
        <authorList>
            <person name="Kwon K."/>
        </authorList>
    </citation>
    <scope>NUCLEOTIDE SEQUENCE</scope>
    <source>
        <strain evidence="10">MEBiC11861</strain>
    </source>
</reference>
<dbReference type="InterPro" id="IPR011990">
    <property type="entry name" value="TPR-like_helical_dom_sf"/>
</dbReference>
<dbReference type="RefSeq" id="WP_257767529.1">
    <property type="nucleotide sequence ID" value="NZ_CP102480.1"/>
</dbReference>
<keyword evidence="5" id="KW-0808">Transferase</keyword>
<dbReference type="AlphaFoldDB" id="A0A9J7ARS5"/>
<dbReference type="PROSITE" id="PS50293">
    <property type="entry name" value="TPR_REGION"/>
    <property type="match status" value="1"/>
</dbReference>
<protein>
    <recommendedName>
        <fullName evidence="3">protein O-GlcNAc transferase</fullName>
        <ecNumber evidence="3">2.4.1.255</ecNumber>
    </recommendedName>
</protein>
<evidence type="ECO:0000256" key="4">
    <source>
        <dbReference type="ARBA" id="ARBA00022676"/>
    </source>
</evidence>
<evidence type="ECO:0000256" key="5">
    <source>
        <dbReference type="ARBA" id="ARBA00022679"/>
    </source>
</evidence>
<keyword evidence="6" id="KW-0677">Repeat</keyword>
<evidence type="ECO:0000259" key="9">
    <source>
        <dbReference type="Pfam" id="PF13844"/>
    </source>
</evidence>
<dbReference type="GO" id="GO:0097363">
    <property type="term" value="F:protein O-acetylglucosaminyltransferase activity"/>
    <property type="evidence" value="ECO:0007669"/>
    <property type="project" value="UniProtKB-EC"/>
</dbReference>
<dbReference type="SMART" id="SM00028">
    <property type="entry name" value="TPR"/>
    <property type="match status" value="11"/>
</dbReference>
<feature type="repeat" description="TPR" evidence="8">
    <location>
        <begin position="178"/>
        <end position="211"/>
    </location>
</feature>
<dbReference type="InterPro" id="IPR029489">
    <property type="entry name" value="OGT/SEC/SPY_C"/>
</dbReference>
<proteinExistence type="inferred from homology"/>
<dbReference type="Proteomes" id="UP001060336">
    <property type="component" value="Chromosome"/>
</dbReference>
<evidence type="ECO:0000256" key="7">
    <source>
        <dbReference type="ARBA" id="ARBA00022803"/>
    </source>
</evidence>
<dbReference type="Pfam" id="PF13844">
    <property type="entry name" value="Glyco_transf_41"/>
    <property type="match status" value="2"/>
</dbReference>
<dbReference type="PANTHER" id="PTHR44835:SF1">
    <property type="entry name" value="PROTEIN O-GLCNAC TRANSFERASE"/>
    <property type="match status" value="1"/>
</dbReference>